<protein>
    <submittedName>
        <fullName evidence="3">Uncharacterized protein</fullName>
    </submittedName>
</protein>
<gene>
    <name evidence="3" type="ORF">ST47_g6082</name>
</gene>
<feature type="coiled-coil region" evidence="1">
    <location>
        <begin position="418"/>
        <end position="492"/>
    </location>
</feature>
<dbReference type="OrthoDB" id="3797469at2759"/>
<organism evidence="3 4">
    <name type="scientific">Didymella rabiei</name>
    <name type="common">Chickpea ascochyta blight fungus</name>
    <name type="synonym">Mycosphaerella rabiei</name>
    <dbReference type="NCBI Taxonomy" id="5454"/>
    <lineage>
        <taxon>Eukaryota</taxon>
        <taxon>Fungi</taxon>
        <taxon>Dikarya</taxon>
        <taxon>Ascomycota</taxon>
        <taxon>Pezizomycotina</taxon>
        <taxon>Dothideomycetes</taxon>
        <taxon>Pleosporomycetidae</taxon>
        <taxon>Pleosporales</taxon>
        <taxon>Pleosporineae</taxon>
        <taxon>Didymellaceae</taxon>
        <taxon>Ascochyta</taxon>
    </lineage>
</organism>
<evidence type="ECO:0000256" key="1">
    <source>
        <dbReference type="SAM" id="Coils"/>
    </source>
</evidence>
<feature type="compositionally biased region" description="Basic and acidic residues" evidence="2">
    <location>
        <begin position="190"/>
        <end position="211"/>
    </location>
</feature>
<feature type="region of interest" description="Disordered" evidence="2">
    <location>
        <begin position="60"/>
        <end position="226"/>
    </location>
</feature>
<proteinExistence type="predicted"/>
<feature type="compositionally biased region" description="Polar residues" evidence="2">
    <location>
        <begin position="168"/>
        <end position="180"/>
    </location>
</feature>
<feature type="compositionally biased region" description="Basic and acidic residues" evidence="2">
    <location>
        <begin position="1"/>
        <end position="11"/>
    </location>
</feature>
<evidence type="ECO:0000256" key="2">
    <source>
        <dbReference type="SAM" id="MobiDB-lite"/>
    </source>
</evidence>
<feature type="compositionally biased region" description="Polar residues" evidence="2">
    <location>
        <begin position="133"/>
        <end position="142"/>
    </location>
</feature>
<feature type="coiled-coil region" evidence="1">
    <location>
        <begin position="605"/>
        <end position="639"/>
    </location>
</feature>
<name>A0A163CXL8_DIDRA</name>
<feature type="compositionally biased region" description="Polar residues" evidence="2">
    <location>
        <begin position="93"/>
        <end position="113"/>
    </location>
</feature>
<evidence type="ECO:0000313" key="4">
    <source>
        <dbReference type="Proteomes" id="UP000076837"/>
    </source>
</evidence>
<dbReference type="AlphaFoldDB" id="A0A163CXL8"/>
<dbReference type="Proteomes" id="UP000076837">
    <property type="component" value="Unassembled WGS sequence"/>
</dbReference>
<accession>A0A163CXL8</accession>
<evidence type="ECO:0000313" key="3">
    <source>
        <dbReference type="EMBL" id="KZM22764.1"/>
    </source>
</evidence>
<reference evidence="3 4" key="1">
    <citation type="journal article" date="2016" name="Sci. Rep.">
        <title>Draft genome sequencing and secretome analysis of fungal phytopathogen Ascochyta rabiei provides insight into the necrotrophic effector repertoire.</title>
        <authorList>
            <person name="Verma S."/>
            <person name="Gazara R.K."/>
            <person name="Nizam S."/>
            <person name="Parween S."/>
            <person name="Chattopadhyay D."/>
            <person name="Verma P.K."/>
        </authorList>
    </citation>
    <scope>NUCLEOTIDE SEQUENCE [LARGE SCALE GENOMIC DNA]</scope>
    <source>
        <strain evidence="3 4">ArDII</strain>
    </source>
</reference>
<keyword evidence="1" id="KW-0175">Coiled coil</keyword>
<feature type="region of interest" description="Disordered" evidence="2">
    <location>
        <begin position="1"/>
        <end position="27"/>
    </location>
</feature>
<feature type="coiled-coil region" evidence="1">
    <location>
        <begin position="284"/>
        <end position="311"/>
    </location>
</feature>
<sequence>MADTMQTDRRLSLPGTEPTDQQMNACDDPRIMSVNDAESITRAPRAAVVPGRDVDMARSATASTLSEVGPQWERDLHQNDTGVPEDMFDLSQRGKNNVKKTGSVQNDGRNFTDSTDEVLEAHTTPKHPPHSRPGSNFTNPTRASLGWQTERHQFSPSSRSPWIPAGSPSVSRPGSANQSIFLGYLSRTHSQTDTRPRRSEGYHSPPHEPEKSPSLLSEANDAAMSRAEEHRYNGPGVAALSTSNGGQLSELDEIIADIARGDRDVSNNAKKSSDLVYEDPLNLNGDLHEELQRVNERCRYLEEDSALLREDIDLLCTAWLTACLAASVSADAISHFHFLVTDSEIDTDSRAAAREELTANELCRWISYLQEETQKPYSDPDRKDELITTCDATSSTRREVLVGDNASRRGSADWQNLFEKEQHRFKSLQAQYKQFKADAERMYQPDLERTCRDLKADLTEAQDRNASLADDLTKAQEEARSWQAEMQQYKEEFERRTEHFDEQLRLQHEEMIGSVSEYQSKVNDSRSWDKDGLILKNKRLEHDQARLAEELSRVSRASAGKDDHIEELLHRHHRDQRMIEDLRNSCFTGNITAIQARSGEFHLSAQDVMEELREKQRQRREDEDAQDALKEKVRRLRMKGAYPPHTDEWHRLFQAQWLARWDADGCLEDLTAAERALLEEMEGREIRSAIKASRH</sequence>
<comment type="caution">
    <text evidence="3">The sequence shown here is derived from an EMBL/GenBank/DDBJ whole genome shotgun (WGS) entry which is preliminary data.</text>
</comment>
<keyword evidence="4" id="KW-1185">Reference proteome</keyword>
<dbReference type="EMBL" id="JYNV01000209">
    <property type="protein sequence ID" value="KZM22764.1"/>
    <property type="molecule type" value="Genomic_DNA"/>
</dbReference>